<proteinExistence type="predicted"/>
<sequence>MTTPKSSTTIQSLQIGCDILELVASHEKPLKFNEIHELSQITKSNLYKYLNTLTQVGMLHRDKENGLYSLGSKLIEYGMKAVNQGDTIERVTPYLQEINRICKNTVLLTMWTHNGPVVVKLINSQPGLNIGAQIGTFLPITSSAGKVYAAFQEELVMAEWKKEQLAKLSEVQKEQLASNLAFVREHQISFANEPLVPTISSIGLPIFNFEKRLLGAIVVVGFDDAIPKSIDDIMSQYLLKMMNEISQVFGYKP</sequence>
<dbReference type="Pfam" id="PF01614">
    <property type="entry name" value="IclR_C"/>
    <property type="match status" value="1"/>
</dbReference>
<dbReference type="PROSITE" id="PS51077">
    <property type="entry name" value="HTH_ICLR"/>
    <property type="match status" value="1"/>
</dbReference>
<evidence type="ECO:0000256" key="3">
    <source>
        <dbReference type="ARBA" id="ARBA00023163"/>
    </source>
</evidence>
<dbReference type="InterPro" id="IPR005471">
    <property type="entry name" value="Tscrpt_reg_IclR_N"/>
</dbReference>
<dbReference type="EMBL" id="CP098755">
    <property type="protein sequence ID" value="USG64341.1"/>
    <property type="molecule type" value="Genomic_DNA"/>
</dbReference>
<dbReference type="Gene3D" id="1.10.10.10">
    <property type="entry name" value="Winged helix-like DNA-binding domain superfamily/Winged helix DNA-binding domain"/>
    <property type="match status" value="1"/>
</dbReference>
<dbReference type="RefSeq" id="WP_251871455.1">
    <property type="nucleotide sequence ID" value="NZ_CP098755.1"/>
</dbReference>
<evidence type="ECO:0000256" key="1">
    <source>
        <dbReference type="ARBA" id="ARBA00023015"/>
    </source>
</evidence>
<keyword evidence="3" id="KW-0804">Transcription</keyword>
<dbReference type="SUPFAM" id="SSF46785">
    <property type="entry name" value="Winged helix' DNA-binding domain"/>
    <property type="match status" value="1"/>
</dbReference>
<keyword evidence="2" id="KW-0238">DNA-binding</keyword>
<dbReference type="Pfam" id="PF09339">
    <property type="entry name" value="HTH_IclR"/>
    <property type="match status" value="1"/>
</dbReference>
<keyword evidence="1" id="KW-0805">Transcription regulation</keyword>
<dbReference type="Gene3D" id="3.30.450.40">
    <property type="match status" value="1"/>
</dbReference>
<reference evidence="6" key="1">
    <citation type="submission" date="2022-06" db="EMBL/GenBank/DDBJ databases">
        <title>Genome sequencing of Brevibacillus sp. BB3-R1.</title>
        <authorList>
            <person name="Heo J."/>
            <person name="Lee D."/>
            <person name="Won M."/>
            <person name="Han B.-H."/>
            <person name="Hong S.-B."/>
            <person name="Kwon S.-W."/>
        </authorList>
    </citation>
    <scope>NUCLEOTIDE SEQUENCE</scope>
    <source>
        <strain evidence="6">BB3-R1</strain>
    </source>
</reference>
<dbReference type="PANTHER" id="PTHR30136:SF8">
    <property type="entry name" value="TRANSCRIPTIONAL REGULATORY PROTEIN"/>
    <property type="match status" value="1"/>
</dbReference>
<evidence type="ECO:0000259" key="4">
    <source>
        <dbReference type="PROSITE" id="PS51077"/>
    </source>
</evidence>
<dbReference type="InterPro" id="IPR014757">
    <property type="entry name" value="Tscrpt_reg_IclR_C"/>
</dbReference>
<organism evidence="6 7">
    <name type="scientific">Brevibacillus ruminantium</name>
    <dbReference type="NCBI Taxonomy" id="2950604"/>
    <lineage>
        <taxon>Bacteria</taxon>
        <taxon>Bacillati</taxon>
        <taxon>Bacillota</taxon>
        <taxon>Bacilli</taxon>
        <taxon>Bacillales</taxon>
        <taxon>Paenibacillaceae</taxon>
        <taxon>Brevibacillus</taxon>
    </lineage>
</organism>
<dbReference type="InterPro" id="IPR050707">
    <property type="entry name" value="HTH_MetabolicPath_Reg"/>
</dbReference>
<dbReference type="InterPro" id="IPR036390">
    <property type="entry name" value="WH_DNA-bd_sf"/>
</dbReference>
<evidence type="ECO:0000259" key="5">
    <source>
        <dbReference type="PROSITE" id="PS51078"/>
    </source>
</evidence>
<dbReference type="InterPro" id="IPR029016">
    <property type="entry name" value="GAF-like_dom_sf"/>
</dbReference>
<protein>
    <submittedName>
        <fullName evidence="6">IclR family transcriptional regulator</fullName>
    </submittedName>
</protein>
<gene>
    <name evidence="6" type="ORF">NDK47_19580</name>
</gene>
<dbReference type="SMART" id="SM00346">
    <property type="entry name" value="HTH_ICLR"/>
    <property type="match status" value="1"/>
</dbReference>
<name>A0ABY4WAY5_9BACL</name>
<keyword evidence="7" id="KW-1185">Reference proteome</keyword>
<dbReference type="PROSITE" id="PS51078">
    <property type="entry name" value="ICLR_ED"/>
    <property type="match status" value="1"/>
</dbReference>
<evidence type="ECO:0000313" key="7">
    <source>
        <dbReference type="Proteomes" id="UP001056500"/>
    </source>
</evidence>
<dbReference type="Proteomes" id="UP001056500">
    <property type="component" value="Chromosome"/>
</dbReference>
<accession>A0ABY4WAY5</accession>
<feature type="domain" description="HTH iclR-type" evidence="4">
    <location>
        <begin position="10"/>
        <end position="72"/>
    </location>
</feature>
<feature type="domain" description="IclR-ED" evidence="5">
    <location>
        <begin position="73"/>
        <end position="251"/>
    </location>
</feature>
<evidence type="ECO:0000313" key="6">
    <source>
        <dbReference type="EMBL" id="USG64341.1"/>
    </source>
</evidence>
<dbReference type="PANTHER" id="PTHR30136">
    <property type="entry name" value="HELIX-TURN-HELIX TRANSCRIPTIONAL REGULATOR, ICLR FAMILY"/>
    <property type="match status" value="1"/>
</dbReference>
<dbReference type="InterPro" id="IPR036388">
    <property type="entry name" value="WH-like_DNA-bd_sf"/>
</dbReference>
<dbReference type="SUPFAM" id="SSF55781">
    <property type="entry name" value="GAF domain-like"/>
    <property type="match status" value="1"/>
</dbReference>
<evidence type="ECO:0000256" key="2">
    <source>
        <dbReference type="ARBA" id="ARBA00023125"/>
    </source>
</evidence>